<dbReference type="Pfam" id="PF01399">
    <property type="entry name" value="PCI"/>
    <property type="match status" value="1"/>
</dbReference>
<dbReference type="SUPFAM" id="SSF46785">
    <property type="entry name" value="Winged helix' DNA-binding domain"/>
    <property type="match status" value="1"/>
</dbReference>
<dbReference type="InterPro" id="IPR003953">
    <property type="entry name" value="FAD-dep_OxRdtase_2_FAD-bd"/>
</dbReference>
<evidence type="ECO:0000256" key="1">
    <source>
        <dbReference type="ARBA" id="ARBA00007912"/>
    </source>
</evidence>
<dbReference type="SUPFAM" id="SSF51905">
    <property type="entry name" value="FAD/NAD(P)-binding domain"/>
    <property type="match status" value="3"/>
</dbReference>
<evidence type="ECO:0000256" key="10">
    <source>
        <dbReference type="SAM" id="MobiDB-lite"/>
    </source>
</evidence>
<keyword evidence="5" id="KW-0503">Monooxygenase</keyword>
<evidence type="ECO:0000256" key="6">
    <source>
        <dbReference type="ARBA" id="ARBA00024018"/>
    </source>
</evidence>
<dbReference type="GO" id="GO:0071949">
    <property type="term" value="F:FAD binding"/>
    <property type="evidence" value="ECO:0007669"/>
    <property type="project" value="InterPro"/>
</dbReference>
<keyword evidence="3" id="KW-0647">Proteasome</keyword>
<dbReference type="Gene3D" id="3.50.50.60">
    <property type="entry name" value="FAD/NAD(P)-binding domain"/>
    <property type="match status" value="5"/>
</dbReference>
<comment type="similarity">
    <text evidence="6">Belongs to the 3-hydroxybenzoate 6-hydroxylase family.</text>
</comment>
<proteinExistence type="inferred from homology"/>
<evidence type="ECO:0000256" key="4">
    <source>
        <dbReference type="ARBA" id="ARBA00023002"/>
    </source>
</evidence>
<evidence type="ECO:0000256" key="9">
    <source>
        <dbReference type="SAM" id="Coils"/>
    </source>
</evidence>
<dbReference type="GO" id="GO:0004497">
    <property type="term" value="F:monooxygenase activity"/>
    <property type="evidence" value="ECO:0007669"/>
    <property type="project" value="UniProtKB-KW"/>
</dbReference>
<dbReference type="GO" id="GO:0042176">
    <property type="term" value="P:regulation of protein catabolic process"/>
    <property type="evidence" value="ECO:0007669"/>
    <property type="project" value="InterPro"/>
</dbReference>
<dbReference type="PANTHER" id="PTHR45934:SF20">
    <property type="entry name" value="MONOOXYGENASE 2-RELATED"/>
    <property type="match status" value="1"/>
</dbReference>
<dbReference type="Pfam" id="PF25573">
    <property type="entry name" value="TPR_PSMD3_N"/>
    <property type="match status" value="1"/>
</dbReference>
<evidence type="ECO:0000256" key="3">
    <source>
        <dbReference type="ARBA" id="ARBA00022942"/>
    </source>
</evidence>
<dbReference type="PRINTS" id="PR00420">
    <property type="entry name" value="RNGMNOXGNASE"/>
</dbReference>
<dbReference type="InterPro" id="IPR013586">
    <property type="entry name" value="PSMD3_C"/>
</dbReference>
<gene>
    <name evidence="12" type="ORF">G4B88_011423</name>
</gene>
<organism evidence="12 13">
    <name type="scientific">Cannabis sativa</name>
    <name type="common">Hemp</name>
    <name type="synonym">Marijuana</name>
    <dbReference type="NCBI Taxonomy" id="3483"/>
    <lineage>
        <taxon>Eukaryota</taxon>
        <taxon>Viridiplantae</taxon>
        <taxon>Streptophyta</taxon>
        <taxon>Embryophyta</taxon>
        <taxon>Tracheophyta</taxon>
        <taxon>Spermatophyta</taxon>
        <taxon>Magnoliopsida</taxon>
        <taxon>eudicotyledons</taxon>
        <taxon>Gunneridae</taxon>
        <taxon>Pentapetalae</taxon>
        <taxon>rosids</taxon>
        <taxon>fabids</taxon>
        <taxon>Rosales</taxon>
        <taxon>Cannabaceae</taxon>
        <taxon>Cannabis</taxon>
    </lineage>
</organism>
<reference evidence="12 13" key="1">
    <citation type="journal article" date="2020" name="bioRxiv">
        <title>Sequence and annotation of 42 cannabis genomes reveals extensive copy number variation in cannabinoid synthesis and pathogen resistance genes.</title>
        <authorList>
            <person name="Mckernan K.J."/>
            <person name="Helbert Y."/>
            <person name="Kane L.T."/>
            <person name="Ebling H."/>
            <person name="Zhang L."/>
            <person name="Liu B."/>
            <person name="Eaton Z."/>
            <person name="Mclaughlin S."/>
            <person name="Kingan S."/>
            <person name="Baybayan P."/>
            <person name="Concepcion G."/>
            <person name="Jordan M."/>
            <person name="Riva A."/>
            <person name="Barbazuk W."/>
            <person name="Harkins T."/>
        </authorList>
    </citation>
    <scope>NUCLEOTIDE SEQUENCE [LARGE SCALE GENOMIC DNA]</scope>
    <source>
        <strain evidence="13">cv. Jamaican Lion 4</strain>
        <tissue evidence="12">Leaf</tissue>
    </source>
</reference>
<dbReference type="GO" id="GO:0000502">
    <property type="term" value="C:proteasome complex"/>
    <property type="evidence" value="ECO:0007669"/>
    <property type="project" value="UniProtKB-KW"/>
</dbReference>
<dbReference type="InterPro" id="IPR000717">
    <property type="entry name" value="PCI_dom"/>
</dbReference>
<keyword evidence="13" id="KW-1185">Reference proteome</keyword>
<feature type="domain" description="PCI" evidence="11">
    <location>
        <begin position="1484"/>
        <end position="1665"/>
    </location>
</feature>
<name>A0A7J6GHQ8_CANSA</name>
<dbReference type="Pfam" id="PF08375">
    <property type="entry name" value="Rpn3_C"/>
    <property type="match status" value="1"/>
</dbReference>
<comment type="subunit">
    <text evidence="8">Component of the 19S regulatory particle (RP/PA700) lid subcomplex of the 26S proteasome. The 26S proteasome is composed of a core protease (CP), known as the 20S proteasome, capped at one or both ends by the 19S regulatory particle (RP/PA700). The RP/PA700 complex is composed of at least 17 different subunits in two subcomplexes, the base and the lid, which form the portions proximal and distal to the 20S proteolytic core, respectively. Interacts with UCH1 and UCH2.</text>
</comment>
<evidence type="ECO:0000313" key="12">
    <source>
        <dbReference type="EMBL" id="KAF4382471.1"/>
    </source>
</evidence>
<feature type="region of interest" description="Disordered" evidence="10">
    <location>
        <begin position="1695"/>
        <end position="1732"/>
    </location>
</feature>
<sequence>MEVREDIVIVGAGIAGLTTSLGLHREGIRSLVLESSDSLRTTGFAFTAWTNAWKALDAVGVQTSEKSFKANGKQGDHEVRCVVRKVLLETLSNELPTGTIRFSSKVLIGCDGVNSVVGKWLGLGKVSFTGRCAIRGCTFYNKSHGFDPKFMQFFGQGVRSGVLPCDVNSVYWFFTWTPSQQERHRENDPAEMKQFVLSKLGKMPEKVKAVIEKTSLDCIMSSPLTYRNPFKLLWGNISKGNACVAGDALHPMTPDVGQGGCCALEDGIVLARCLAEALLKQPINKKSDEEEYYRIEMGLKKYAKERKWRSFDLITTSYIVGFFQQSDGKLMTFIRDTCLAKFLAGLLMEIVEDVVIVGAGIAGLTTCLGLHRLGIRSLVLESAEDLRITGFALMVWTNAWKALDAIGLLMEALSNELPNGTIRFSSKLVAIQESGFFKLLHLADGTIIRTKVLIGSDGVNSVVAKWLGFNQATHTGRYAIRGCATNFDTNNHGFESLFSQFFGHGVRFGLIPCDHRFVYWFFTFATSLDKEKELEENPTKTREFVLSKLGMIPDQVRGVFESTELEAFKLISPLRYRKPWELLWKSISKGNVCVAGDALHPMTPDLGQGGCSALEDGVVLARCLGEVLLRNSSKKSEKLEEEYKNIEMGLKKYASERKWRSFGLVATAYVIGFIQQSHNKVLSFLRDKMEIVEDVVIVGAGIAGLTTCLGLHRLGIRSLVLESAECLRITGYALMIWTNAWKALDAIGVGHSLRQHHHTLLGYPIYSLSLLYILLTSHTNTGLFVTCFMNKSMYVIIHSGKHEVRRVQRKLLMEALSNDLPNGTIRFSSKLVAIQESGFFKLLHLADGTIIRTKVLIGCEGVNSVVAKWLGFNKATHTGRYGIRGCATNFANNNHGLEPLFSQFFGHGVRFGLVPCDPKFVYWFFTFAASHDQEKELEENPTKTREFVLSKLGIIPDQVRGVFESTELEAFKLIAPLRYRKPWELLWKNISKGNVCVAGDALHPMTPDIGQGGCSALEDGVVLARCLGEVLLRNSSKKSEKLEEEYKNIEMGLKKYASERKWRSFDLVATAYVIGFIQQSHNKVLSFLRDKFLASFLATWSTWRYAIRGGANFDNSHELEPLLMQSIGHGIGTVWLLHKNVEKELKENLDKSREFVLSELAVIHDQVRNVFEATKIEPFKPPSPWEHLWKSINKSNVCAAGNSLYLVKSDIGQGEWSALEDGVVLARCLGEVLMRNSNLCKMTQDVEMKELQAPSNSVPVPVPSPTPSTLQHLKEIASLIETGAYAREVRRIVRVVRLTMALRRKLKASVLSAFLNFALTPGSEVHTRLSSYIPKEDEHDMDVDTATSATQAPVKHSIPELEIYCYLLVLIFLIDQKKYSEAKACASASIARLKNLNRRTVDVLASRLYFYYSLSYELTGDLAEIRGNLLALHRIATLRHDELGQETLLNLLLRNYLHYNLYDQAEKLRSKAPRFEAHSNQQFCRYLFYLGKIRTIQLEYTDAKESLLQAARKAPIAALGFRVQCNKWAIIVRLLLGEIPERTVFMQKGMEKALRPYFELTNAVRIGDLELFRSVAEKFSSTFNTDRTHNLIVRLRHNVIRTGLRNISISYSRISLVDVAKKLRLDSPNPVADAESIVAKAIRDGAIDATLDHGNGWMVSKETGDIYSTNEPQSAFDTRIAFCLNLHNEAVRALRFPPNSHKEKESAEKRRERQQQEQELAKHIAEEDDDDF</sequence>
<comment type="caution">
    <text evidence="12">The sequence shown here is derived from an EMBL/GenBank/DDBJ whole genome shotgun (WGS) entry which is preliminary data.</text>
</comment>
<dbReference type="SMART" id="SM00088">
    <property type="entry name" value="PINT"/>
    <property type="match status" value="1"/>
</dbReference>
<evidence type="ECO:0000313" key="13">
    <source>
        <dbReference type="Proteomes" id="UP000583929"/>
    </source>
</evidence>
<dbReference type="SMART" id="SM00753">
    <property type="entry name" value="PAM"/>
    <property type="match status" value="1"/>
</dbReference>
<dbReference type="Proteomes" id="UP000583929">
    <property type="component" value="Unassembled WGS sequence"/>
</dbReference>
<dbReference type="EMBL" id="JAATIQ010000101">
    <property type="protein sequence ID" value="KAF4382471.1"/>
    <property type="molecule type" value="Genomic_DNA"/>
</dbReference>
<protein>
    <recommendedName>
        <fullName evidence="11">PCI domain-containing protein</fullName>
    </recommendedName>
</protein>
<keyword evidence="4" id="KW-0560">Oxidoreductase</keyword>
<dbReference type="FunFam" id="1.25.40.570:FF:000017">
    <property type="entry name" value="26S proteasome non-ATPase regulatory subunit 3"/>
    <property type="match status" value="1"/>
</dbReference>
<dbReference type="InterPro" id="IPR036390">
    <property type="entry name" value="WH_DNA-bd_sf"/>
</dbReference>
<keyword evidence="9" id="KW-0175">Coiled coil</keyword>
<feature type="compositionally biased region" description="Basic and acidic residues" evidence="10">
    <location>
        <begin position="1700"/>
        <end position="1725"/>
    </location>
</feature>
<dbReference type="InterPro" id="IPR002938">
    <property type="entry name" value="FAD-bd"/>
</dbReference>
<keyword evidence="2" id="KW-0285">Flavoprotein</keyword>
<evidence type="ECO:0000256" key="8">
    <source>
        <dbReference type="ARBA" id="ARBA00065984"/>
    </source>
</evidence>
<accession>A0A7J6GHQ8</accession>
<feature type="coiled-coil region" evidence="9">
    <location>
        <begin position="629"/>
        <end position="656"/>
    </location>
</feature>
<dbReference type="Pfam" id="PF00890">
    <property type="entry name" value="FAD_binding_2"/>
    <property type="match status" value="1"/>
</dbReference>
<evidence type="ECO:0000256" key="2">
    <source>
        <dbReference type="ARBA" id="ARBA00022630"/>
    </source>
</evidence>
<dbReference type="InterPro" id="IPR044560">
    <property type="entry name" value="MOase"/>
</dbReference>
<dbReference type="PANTHER" id="PTHR45934">
    <property type="entry name" value="FAD/NAD(P)-BINDING OXIDOREDUCTASE FAMILY PROTEIN"/>
    <property type="match status" value="1"/>
</dbReference>
<comment type="similarity">
    <text evidence="1">Belongs to the proteasome subunit S3 family.</text>
</comment>
<dbReference type="PROSITE" id="PS50250">
    <property type="entry name" value="PCI"/>
    <property type="match status" value="1"/>
</dbReference>
<dbReference type="InterPro" id="IPR036188">
    <property type="entry name" value="FAD/NAD-bd_sf"/>
</dbReference>
<evidence type="ECO:0000259" key="11">
    <source>
        <dbReference type="PROSITE" id="PS50250"/>
    </source>
</evidence>
<comment type="function">
    <text evidence="7">Acts as a regulatory subunit of the 26 proteasome which is involved in the ATP-dependent degradation of ubiquitinated proteins.</text>
</comment>
<dbReference type="Pfam" id="PF01494">
    <property type="entry name" value="FAD_binding_3"/>
    <property type="match status" value="4"/>
</dbReference>
<feature type="coiled-coil region" evidence="9">
    <location>
        <begin position="1032"/>
        <end position="1059"/>
    </location>
</feature>
<evidence type="ECO:0000256" key="7">
    <source>
        <dbReference type="ARBA" id="ARBA00057191"/>
    </source>
</evidence>
<dbReference type="InterPro" id="IPR057985">
    <property type="entry name" value="TPR_PSMD3_N"/>
</dbReference>
<evidence type="ECO:0000256" key="5">
    <source>
        <dbReference type="ARBA" id="ARBA00023033"/>
    </source>
</evidence>
<dbReference type="Gene3D" id="1.25.40.570">
    <property type="match status" value="1"/>
</dbReference>
<dbReference type="GO" id="GO:0030234">
    <property type="term" value="F:enzyme regulator activity"/>
    <property type="evidence" value="ECO:0007669"/>
    <property type="project" value="InterPro"/>
</dbReference>